<dbReference type="InterPro" id="IPR043725">
    <property type="entry name" value="DUF5667"/>
</dbReference>
<feature type="region of interest" description="Disordered" evidence="1">
    <location>
        <begin position="65"/>
        <end position="106"/>
    </location>
</feature>
<proteinExistence type="predicted"/>
<evidence type="ECO:0000313" key="3">
    <source>
        <dbReference type="EMBL" id="AEH10453.1"/>
    </source>
</evidence>
<dbReference type="EMBL" id="CP002801">
    <property type="protein sequence ID" value="AEH10453.1"/>
    <property type="molecule type" value="Genomic_DNA"/>
</dbReference>
<accession>F8AYF0</accession>
<evidence type="ECO:0000256" key="1">
    <source>
        <dbReference type="SAM" id="MobiDB-lite"/>
    </source>
</evidence>
<evidence type="ECO:0000259" key="2">
    <source>
        <dbReference type="Pfam" id="PF18915"/>
    </source>
</evidence>
<keyword evidence="4" id="KW-1185">Reference proteome</keyword>
<dbReference type="eggNOG" id="COG3170">
    <property type="taxonomic scope" value="Bacteria"/>
</dbReference>
<dbReference type="RefSeq" id="WP_013874348.1">
    <property type="nucleotide sequence ID" value="NC_015656.1"/>
</dbReference>
<dbReference type="HOGENOM" id="CLU_690293_0_0_11"/>
<protein>
    <recommendedName>
        <fullName evidence="2">DUF5667 domain-containing protein</fullName>
    </recommendedName>
</protein>
<name>F8AYF0_9ACTN</name>
<dbReference type="Pfam" id="PF18915">
    <property type="entry name" value="DUF5667"/>
    <property type="match status" value="1"/>
</dbReference>
<sequence>MGVLLTGRRAERFDRLVDGGSPAAHPDDRERLTVVVALRAHETVSPRPEFRTALRAQLLAESLTAGTETPKTAAAASPAPGATTPDTPKTPAPTADAPSARGPGYLVRTPAQRGLFAWATASRTTLAQPTTGPRPILLGALAASVMVTGVAVGTHRAVPGEPLYGLKLRVEHIQLDLTSSPVEKAKIHLGIARSRLSEINSIMDDGRLPKKTVEVRNLLAAWQQEASAGGNVLVTEARNGSEDALRTVQDFTDDQSRDLHVLLDNLPDGPLHTMTAEALDYVHGVHNTLSTGERTPPAKDTPGRVDASRSPRSAPFSVLTPPVAASPSARPGGSPTPPRPTHSTGGAHSPQAPATHASERPSAPTDATPTSVPKAPEIALPADTDEPVQPVSTGTGGPV</sequence>
<reference evidence="3 4" key="1">
    <citation type="submission" date="2011-05" db="EMBL/GenBank/DDBJ databases">
        <title>Complete sequence of chromosome of Frankia symbiont of Datisca glomerata.</title>
        <authorList>
            <consortium name="US DOE Joint Genome Institute"/>
            <person name="Lucas S."/>
            <person name="Han J."/>
            <person name="Lapidus A."/>
            <person name="Cheng J.-F."/>
            <person name="Goodwin L."/>
            <person name="Pitluck S."/>
            <person name="Peters L."/>
            <person name="Mikhailova N."/>
            <person name="Chertkov O."/>
            <person name="Teshima H."/>
            <person name="Han C."/>
            <person name="Tapia R."/>
            <person name="Land M."/>
            <person name="Hauser L."/>
            <person name="Kyrpides N."/>
            <person name="Ivanova N."/>
            <person name="Pagani I."/>
            <person name="Berry A."/>
            <person name="Pawlowski K."/>
            <person name="Persson T."/>
            <person name="Vanden Heuvel B."/>
            <person name="Benson D."/>
            <person name="Woyke T."/>
        </authorList>
    </citation>
    <scope>NUCLEOTIDE SEQUENCE [LARGE SCALE GENOMIC DNA]</scope>
    <source>
        <strain evidence="4">4085684</strain>
    </source>
</reference>
<feature type="compositionally biased region" description="Low complexity" evidence="1">
    <location>
        <begin position="69"/>
        <end position="100"/>
    </location>
</feature>
<feature type="domain" description="DUF5667" evidence="2">
    <location>
        <begin position="157"/>
        <end position="250"/>
    </location>
</feature>
<feature type="compositionally biased region" description="Low complexity" evidence="1">
    <location>
        <begin position="320"/>
        <end position="333"/>
    </location>
</feature>
<dbReference type="Proteomes" id="UP000001549">
    <property type="component" value="Chromosome"/>
</dbReference>
<feature type="region of interest" description="Disordered" evidence="1">
    <location>
        <begin position="288"/>
        <end position="399"/>
    </location>
</feature>
<dbReference type="AlphaFoldDB" id="F8AYF0"/>
<gene>
    <name evidence="3" type="ordered locus">FsymDg_3144</name>
</gene>
<organism evidence="3 4">
    <name type="scientific">Candidatus Protofrankia datiscae</name>
    <dbReference type="NCBI Taxonomy" id="2716812"/>
    <lineage>
        <taxon>Bacteria</taxon>
        <taxon>Bacillati</taxon>
        <taxon>Actinomycetota</taxon>
        <taxon>Actinomycetes</taxon>
        <taxon>Frankiales</taxon>
        <taxon>Frankiaceae</taxon>
        <taxon>Protofrankia</taxon>
    </lineage>
</organism>
<evidence type="ECO:0000313" key="4">
    <source>
        <dbReference type="Proteomes" id="UP000001549"/>
    </source>
</evidence>
<dbReference type="STRING" id="656024.FsymDg_3144"/>
<dbReference type="KEGG" id="fsy:FsymDg_3144"/>